<dbReference type="GO" id="GO:0003677">
    <property type="term" value="F:DNA binding"/>
    <property type="evidence" value="ECO:0007669"/>
    <property type="project" value="InterPro"/>
</dbReference>
<feature type="domain" description="HTH cro/C1-type" evidence="2">
    <location>
        <begin position="24"/>
        <end position="59"/>
    </location>
</feature>
<feature type="compositionally biased region" description="Basic residues" evidence="1">
    <location>
        <begin position="336"/>
        <end position="356"/>
    </location>
</feature>
<dbReference type="PROSITE" id="PS50943">
    <property type="entry name" value="HTH_CROC1"/>
    <property type="match status" value="1"/>
</dbReference>
<feature type="region of interest" description="Disordered" evidence="1">
    <location>
        <begin position="310"/>
        <end position="356"/>
    </location>
</feature>
<name>A0A5J4LIA3_9ACTN</name>
<dbReference type="InterPro" id="IPR001387">
    <property type="entry name" value="Cro/C1-type_HTH"/>
</dbReference>
<organism evidence="3 4">
    <name type="scientific">Streptomyces angustmyceticus</name>
    <dbReference type="NCBI Taxonomy" id="285578"/>
    <lineage>
        <taxon>Bacteria</taxon>
        <taxon>Bacillati</taxon>
        <taxon>Actinomycetota</taxon>
        <taxon>Actinomycetes</taxon>
        <taxon>Kitasatosporales</taxon>
        <taxon>Streptomycetaceae</taxon>
        <taxon>Streptomyces</taxon>
    </lineage>
</organism>
<evidence type="ECO:0000313" key="3">
    <source>
        <dbReference type="EMBL" id="GES31296.1"/>
    </source>
</evidence>
<dbReference type="InterPro" id="IPR043917">
    <property type="entry name" value="DUF5753"/>
</dbReference>
<sequence>MSRRRRNAASGPAATNAAVFGEVLKHFREAAGYTQEELARKIPCDRSQVARVEAGTRVPQESFARQCDELLQTGGVLLRLWGRIDWYPEVQHPDWFERRAEMDAEAVALREYQAQVMPGLLQSEEYAWGLFADLESSDKAEERVRARLSRQGRYLGRGGPLYVAVLDESCLRNVVGSADVMRGQCAHLLAVGQRPNIRIQIAPAHRPELIRPKTSMTLIVLPDGEQWVYSESLDRGHFHDDPAVYARHSQTYDVLRADALSASESAALIGDFMEGYGDHGQALAEHSDMDQEQLQRPRRRQLHRGVAHLDEEQLQRQQRGQLPRSVAPLDEEQPQPRRRRGLHRNSPRYPRRRPRP</sequence>
<gene>
    <name evidence="3" type="ORF">San01_37830</name>
</gene>
<dbReference type="InterPro" id="IPR010982">
    <property type="entry name" value="Lambda_DNA-bd_dom_sf"/>
</dbReference>
<evidence type="ECO:0000256" key="1">
    <source>
        <dbReference type="SAM" id="MobiDB-lite"/>
    </source>
</evidence>
<dbReference type="AlphaFoldDB" id="A0A5J4LIA3"/>
<evidence type="ECO:0000313" key="4">
    <source>
        <dbReference type="Proteomes" id="UP000325598"/>
    </source>
</evidence>
<accession>A0A5J4LIA3</accession>
<keyword evidence="4" id="KW-1185">Reference proteome</keyword>
<evidence type="ECO:0000259" key="2">
    <source>
        <dbReference type="PROSITE" id="PS50943"/>
    </source>
</evidence>
<dbReference type="SUPFAM" id="SSF47413">
    <property type="entry name" value="lambda repressor-like DNA-binding domains"/>
    <property type="match status" value="1"/>
</dbReference>
<dbReference type="Proteomes" id="UP000325598">
    <property type="component" value="Unassembled WGS sequence"/>
</dbReference>
<proteinExistence type="predicted"/>
<dbReference type="Gene3D" id="1.10.260.40">
    <property type="entry name" value="lambda repressor-like DNA-binding domains"/>
    <property type="match status" value="1"/>
</dbReference>
<dbReference type="EMBL" id="BLAG01000010">
    <property type="protein sequence ID" value="GES31296.1"/>
    <property type="molecule type" value="Genomic_DNA"/>
</dbReference>
<comment type="caution">
    <text evidence="3">The sequence shown here is derived from an EMBL/GenBank/DDBJ whole genome shotgun (WGS) entry which is preliminary data.</text>
</comment>
<protein>
    <recommendedName>
        <fullName evidence="2">HTH cro/C1-type domain-containing protein</fullName>
    </recommendedName>
</protein>
<reference evidence="3 4" key="1">
    <citation type="submission" date="2019-10" db="EMBL/GenBank/DDBJ databases">
        <title>Whole genome shotgun sequence of Streptomyces angustmyceticus NBRC 3934.</title>
        <authorList>
            <person name="Hosoyama A."/>
            <person name="Ichikawa N."/>
            <person name="Kimura A."/>
            <person name="Kitahashi Y."/>
            <person name="Komaki H."/>
            <person name="Uohara A."/>
        </authorList>
    </citation>
    <scope>NUCLEOTIDE SEQUENCE [LARGE SCALE GENOMIC DNA]</scope>
    <source>
        <strain evidence="3 4">NBRC 3934</strain>
    </source>
</reference>
<dbReference type="SMART" id="SM00530">
    <property type="entry name" value="HTH_XRE"/>
    <property type="match status" value="1"/>
</dbReference>
<dbReference type="Pfam" id="PF19054">
    <property type="entry name" value="DUF5753"/>
    <property type="match status" value="1"/>
</dbReference>
<dbReference type="CDD" id="cd00093">
    <property type="entry name" value="HTH_XRE"/>
    <property type="match status" value="1"/>
</dbReference>
<dbReference type="Pfam" id="PF13560">
    <property type="entry name" value="HTH_31"/>
    <property type="match status" value="1"/>
</dbReference>